<dbReference type="Gene3D" id="2.60.120.10">
    <property type="entry name" value="Jelly Rolls"/>
    <property type="match status" value="1"/>
</dbReference>
<dbReference type="SUPFAM" id="SSF51182">
    <property type="entry name" value="RmlC-like cupins"/>
    <property type="match status" value="1"/>
</dbReference>
<accession>A0ABS4PRZ1</accession>
<dbReference type="InterPro" id="IPR001387">
    <property type="entry name" value="Cro/C1-type_HTH"/>
</dbReference>
<dbReference type="Proteomes" id="UP000741013">
    <property type="component" value="Unassembled WGS sequence"/>
</dbReference>
<dbReference type="PROSITE" id="PS50943">
    <property type="entry name" value="HTH_CROC1"/>
    <property type="match status" value="1"/>
</dbReference>
<protein>
    <submittedName>
        <fullName evidence="3">Transcriptional regulator with XRE-family HTH domain</fullName>
    </submittedName>
</protein>
<comment type="caution">
    <text evidence="3">The sequence shown here is derived from an EMBL/GenBank/DDBJ whole genome shotgun (WGS) entry which is preliminary data.</text>
</comment>
<evidence type="ECO:0000259" key="2">
    <source>
        <dbReference type="PROSITE" id="PS50943"/>
    </source>
</evidence>
<dbReference type="InterPro" id="IPR010982">
    <property type="entry name" value="Lambda_DNA-bd_dom_sf"/>
</dbReference>
<dbReference type="Pfam" id="PF01381">
    <property type="entry name" value="HTH_3"/>
    <property type="match status" value="1"/>
</dbReference>
<reference evidence="3 4" key="1">
    <citation type="submission" date="2021-03" db="EMBL/GenBank/DDBJ databases">
        <title>Sequencing the genomes of 1000 actinobacteria strains.</title>
        <authorList>
            <person name="Klenk H.-P."/>
        </authorList>
    </citation>
    <scope>NUCLEOTIDE SEQUENCE [LARGE SCALE GENOMIC DNA]</scope>
    <source>
        <strain evidence="3 4">DSM 45510</strain>
    </source>
</reference>
<evidence type="ECO:0000256" key="1">
    <source>
        <dbReference type="ARBA" id="ARBA00023125"/>
    </source>
</evidence>
<proteinExistence type="predicted"/>
<dbReference type="SMART" id="SM00530">
    <property type="entry name" value="HTH_XRE"/>
    <property type="match status" value="1"/>
</dbReference>
<dbReference type="InterPro" id="IPR050807">
    <property type="entry name" value="TransReg_Diox_bact_type"/>
</dbReference>
<dbReference type="PANTHER" id="PTHR46797">
    <property type="entry name" value="HTH-TYPE TRANSCRIPTIONAL REGULATOR"/>
    <property type="match status" value="1"/>
</dbReference>
<keyword evidence="4" id="KW-1185">Reference proteome</keyword>
<dbReference type="CDD" id="cd00093">
    <property type="entry name" value="HTH_XRE"/>
    <property type="match status" value="1"/>
</dbReference>
<sequence length="191" mass="20557">MDSRSIAVHAQRLAEVVRRQREARNQSLGDLARSTGLSKTSLARIEAGEGNPSLETLWRLGHAMGLSIGQLIEQPAPALSRVQRAHEGSIVESSKGMRGRLLETDRSHHRTEVFELDLPEGARFESDPHDAGTREVVHCVQGTVACGPAEQLVELEPGDTAYFDGTVTHVYAAGPGGGRAVLIMSYPPDSA</sequence>
<dbReference type="SUPFAM" id="SSF47413">
    <property type="entry name" value="lambda repressor-like DNA-binding domains"/>
    <property type="match status" value="1"/>
</dbReference>
<keyword evidence="1" id="KW-0238">DNA-binding</keyword>
<organism evidence="3 4">
    <name type="scientific">Amycolatopsis magusensis</name>
    <dbReference type="NCBI Taxonomy" id="882444"/>
    <lineage>
        <taxon>Bacteria</taxon>
        <taxon>Bacillati</taxon>
        <taxon>Actinomycetota</taxon>
        <taxon>Actinomycetes</taxon>
        <taxon>Pseudonocardiales</taxon>
        <taxon>Pseudonocardiaceae</taxon>
        <taxon>Amycolatopsis</taxon>
    </lineage>
</organism>
<feature type="domain" description="HTH cro/C1-type" evidence="2">
    <location>
        <begin position="17"/>
        <end position="71"/>
    </location>
</feature>
<dbReference type="Gene3D" id="1.10.260.40">
    <property type="entry name" value="lambda repressor-like DNA-binding domains"/>
    <property type="match status" value="1"/>
</dbReference>
<dbReference type="InterPro" id="IPR014710">
    <property type="entry name" value="RmlC-like_jellyroll"/>
</dbReference>
<gene>
    <name evidence="3" type="ORF">JOM49_003718</name>
</gene>
<evidence type="ECO:0000313" key="3">
    <source>
        <dbReference type="EMBL" id="MBP2182192.1"/>
    </source>
</evidence>
<dbReference type="CDD" id="cd02209">
    <property type="entry name" value="cupin_XRE_C"/>
    <property type="match status" value="1"/>
</dbReference>
<dbReference type="InterPro" id="IPR011051">
    <property type="entry name" value="RmlC_Cupin_sf"/>
</dbReference>
<dbReference type="RefSeq" id="WP_209665541.1">
    <property type="nucleotide sequence ID" value="NZ_JAGGMS010000001.1"/>
</dbReference>
<dbReference type="EMBL" id="JAGGMS010000001">
    <property type="protein sequence ID" value="MBP2182192.1"/>
    <property type="molecule type" value="Genomic_DNA"/>
</dbReference>
<name>A0ABS4PRZ1_9PSEU</name>
<dbReference type="PANTHER" id="PTHR46797:SF1">
    <property type="entry name" value="METHYLPHOSPHONATE SYNTHASE"/>
    <property type="match status" value="1"/>
</dbReference>
<evidence type="ECO:0000313" key="4">
    <source>
        <dbReference type="Proteomes" id="UP000741013"/>
    </source>
</evidence>